<dbReference type="PROSITE" id="PS50261">
    <property type="entry name" value="G_PROTEIN_RECEP_F2_4"/>
    <property type="match status" value="1"/>
</dbReference>
<dbReference type="InterPro" id="IPR000082">
    <property type="entry name" value="SEA_dom"/>
</dbReference>
<dbReference type="InParanoid" id="K1PYL1"/>
<dbReference type="PROSITE" id="PS01186">
    <property type="entry name" value="EGF_2"/>
    <property type="match status" value="8"/>
</dbReference>
<dbReference type="InterPro" id="IPR000832">
    <property type="entry name" value="GPCR_2_secretin-like"/>
</dbReference>
<feature type="compositionally biased region" description="Low complexity" evidence="15">
    <location>
        <begin position="1517"/>
        <end position="1540"/>
    </location>
</feature>
<feature type="transmembrane region" description="Helical" evidence="16">
    <location>
        <begin position="1284"/>
        <end position="1303"/>
    </location>
</feature>
<proteinExistence type="inferred from homology"/>
<evidence type="ECO:0000256" key="12">
    <source>
        <dbReference type="ARBA" id="ARBA00023180"/>
    </source>
</evidence>
<dbReference type="GO" id="GO:0016020">
    <property type="term" value="C:membrane"/>
    <property type="evidence" value="ECO:0007669"/>
    <property type="project" value="UniProtKB-SubCell"/>
</dbReference>
<evidence type="ECO:0000256" key="2">
    <source>
        <dbReference type="ARBA" id="ARBA00007343"/>
    </source>
</evidence>
<dbReference type="Gene3D" id="2.10.25.10">
    <property type="entry name" value="Laminin"/>
    <property type="match status" value="7"/>
</dbReference>
<evidence type="ECO:0000256" key="4">
    <source>
        <dbReference type="ARBA" id="ARBA00022692"/>
    </source>
</evidence>
<reference evidence="23" key="1">
    <citation type="journal article" date="2012" name="Nature">
        <title>The oyster genome reveals stress adaptation and complexity of shell formation.</title>
        <authorList>
            <person name="Zhang G."/>
            <person name="Fang X."/>
            <person name="Guo X."/>
            <person name="Li L."/>
            <person name="Luo R."/>
            <person name="Xu F."/>
            <person name="Yang P."/>
            <person name="Zhang L."/>
            <person name="Wang X."/>
            <person name="Qi H."/>
            <person name="Xiong Z."/>
            <person name="Que H."/>
            <person name="Xie Y."/>
            <person name="Holland P.W."/>
            <person name="Paps J."/>
            <person name="Zhu Y."/>
            <person name="Wu F."/>
            <person name="Chen Y."/>
            <person name="Wang J."/>
            <person name="Peng C."/>
            <person name="Meng J."/>
            <person name="Yang L."/>
            <person name="Liu J."/>
            <person name="Wen B."/>
            <person name="Zhang N."/>
            <person name="Huang Z."/>
            <person name="Zhu Q."/>
            <person name="Feng Y."/>
            <person name="Mount A."/>
            <person name="Hedgecock D."/>
            <person name="Xu Z."/>
            <person name="Liu Y."/>
            <person name="Domazet-Loso T."/>
            <person name="Du Y."/>
            <person name="Sun X."/>
            <person name="Zhang S."/>
            <person name="Liu B."/>
            <person name="Cheng P."/>
            <person name="Jiang X."/>
            <person name="Li J."/>
            <person name="Fan D."/>
            <person name="Wang W."/>
            <person name="Fu W."/>
            <person name="Wang T."/>
            <person name="Wang B."/>
            <person name="Zhang J."/>
            <person name="Peng Z."/>
            <person name="Li Y."/>
            <person name="Li N."/>
            <person name="Wang J."/>
            <person name="Chen M."/>
            <person name="He Y."/>
            <person name="Tan F."/>
            <person name="Song X."/>
            <person name="Zheng Q."/>
            <person name="Huang R."/>
            <person name="Yang H."/>
            <person name="Du X."/>
            <person name="Chen L."/>
            <person name="Yang M."/>
            <person name="Gaffney P.M."/>
            <person name="Wang S."/>
            <person name="Luo L."/>
            <person name="She Z."/>
            <person name="Ming Y."/>
            <person name="Huang W."/>
            <person name="Zhang S."/>
            <person name="Huang B."/>
            <person name="Zhang Y."/>
            <person name="Qu T."/>
            <person name="Ni P."/>
            <person name="Miao G."/>
            <person name="Wang J."/>
            <person name="Wang Q."/>
            <person name="Steinberg C.E."/>
            <person name="Wang H."/>
            <person name="Li N."/>
            <person name="Qian L."/>
            <person name="Zhang G."/>
            <person name="Li Y."/>
            <person name="Yang H."/>
            <person name="Liu X."/>
            <person name="Wang J."/>
            <person name="Yin Y."/>
            <person name="Wang J."/>
        </authorList>
    </citation>
    <scope>NUCLEOTIDE SEQUENCE [LARGE SCALE GENOMIC DNA]</scope>
    <source>
        <strain evidence="23">05x7-T-G4-1.051#20</strain>
    </source>
</reference>
<feature type="transmembrane region" description="Helical" evidence="16">
    <location>
        <begin position="1309"/>
        <end position="1335"/>
    </location>
</feature>
<dbReference type="SMART" id="SM00179">
    <property type="entry name" value="EGF_CA"/>
    <property type="match status" value="7"/>
</dbReference>
<dbReference type="PROSITE" id="PS00022">
    <property type="entry name" value="EGF_1"/>
    <property type="match status" value="3"/>
</dbReference>
<feature type="domain" description="EGF-like" evidence="19">
    <location>
        <begin position="633"/>
        <end position="670"/>
    </location>
</feature>
<dbReference type="HOGENOM" id="CLU_243125_0_0_1"/>
<evidence type="ECO:0000256" key="1">
    <source>
        <dbReference type="ARBA" id="ARBA00004141"/>
    </source>
</evidence>
<evidence type="ECO:0000259" key="20">
    <source>
        <dbReference type="PROSITE" id="PS50227"/>
    </source>
</evidence>
<feature type="transmembrane region" description="Helical" evidence="16">
    <location>
        <begin position="1342"/>
        <end position="1361"/>
    </location>
</feature>
<feature type="region of interest" description="Disordered" evidence="15">
    <location>
        <begin position="58"/>
        <end position="101"/>
    </location>
</feature>
<sequence>MVLGRSTLTAFSLMAVCSSLVWTQLTPKDEAIVITSNDNNGTEQNIDLTGVVEIAAVPETDDVTDPKKSTTATPTTGSAERDGTDTFSPSNNDVISGTTDTFNNTGSLTLGSTVPSYFRQTSVAPTVKTTTEVTATPGFPSINDTAYSPTSSPTFILRSTTPGTDVGDPCELCNFSGACSQDNQQCLCFSGFFGDRCEFLDPCVVNPCPVGSNCIPLPFEEFRCENESSAGLLEASCPFCNRNGDCIQLDAHSDVYCDCHPPYEGPSCWDVGDYCQLNMCQDRDSLCNPRRIGRGFFCRHMFSNDITLKYNVSCEFCSWIGDCIQTNTETTCKCPYPYFGPRCGKRDPCLADPCDINEKCVRLENMTRTCLPGERCEKYSRCEDICEQNKVCVRITSTEKVCARDGQGGFTCGCSLGYSLSTDNITCEDINECDKTELNLCEHKCINSAGNFSCVCPSGFVLKDDFRQCIDVDECEGSNNCSQGCVNLQGSYYCVCNQGFRLGTDNVTCMDIDECSSTVQNICDQECVNTRGSFECGCKKGFWLQPDKQSCVDINECADKFRNNCTQVCVNGEGNFSCACSSGYVLLEDGVTCVDEDECLDVQLCNGSCINTEGGYMCDCPKGYEERDRLCKDKDECADPTLNDCLQKCENTVGGYLCQCWAGYKEKNGHCRLTYIPDLETKFTTFMVSVKITSQEWQENLLNPNSEVYRQVAAQVIGNVSQELSSAGIGFREIQVSSFRKGSVIADMLVVQDPNEKSLPAMEILEKAVKRGNIGSLLMDPTFFVTKNGVGYIKGIKMYKPDNYMILGNHVTVSCLVSAVSMDGAMNIRWKINGRWVKPLLNSRIQTTELNRDSYDPSLYTSNLIINGIKKVDTEGKVECVALVGQTSVSNETTLQIYTVEMTAPPSAVLRGSQATISCTITPTPPVPDVLTIVWCQNGGTLSSSTHNEYQISADSSFKETINIMSAHHSEAYSCGVRYAKSEDRNCSQTVQLNVYNSKNLLCPKEEKDGIVWDWVYASLSSYRPCPEGYIGMMERKCGPNGVWEDVDFSMCIKSDLVSIFVEVSQVRDGYDTNNISGILRDFSQQTTEITSNENITSGDLDTSVEIINKVAAISVGREDLVTDSDTQRGQNKAAELMNAVHEFGNSVTKRLPKGETKTLAQQNIALEDIAFPVSKISANSDYKSVIQLKESTLKKIVSENNTVDYAATYYKTLSDLFPKKPSQNSNLINTDIISFSLANGETENLEPPLKLEFLLHKDIGQENAICSFWDFDQRYVKSDKTKILLNLCLSLTVAMTIFLLGVEQTQHKYFFLVSFFLMLAEGITIAVSVILVFWTNSKVKVLLPLAWGLPLVIVGVSMGATGLEGYGNNKFCWLTIEEGVIYAFVVPAALIIVINLIITAIVLRALFSTRAVMSKSQQDKIRAGVRSVAVLAPILGISWIFGVLSVNSSTIIFQYLFTIFNSLQGFFIFLFHCVLNRAIVDAIRRKCHCMRSMDDSSKHKHKSETSNKFSTANPLSNGTRSSQLSNSSSEYSNGGNKNGHQYTNKAYTADQNLDTAFTKTSAVDEKNIDLTVSPNLSERKEKSPMGSPSGSVKSDLLFVQWADEHKRSIAFNPSPIGSIRSSKVPYSAPFK</sequence>
<feature type="domain" description="EGF-like" evidence="19">
    <location>
        <begin position="166"/>
        <end position="198"/>
    </location>
</feature>
<keyword evidence="11" id="KW-0675">Receptor</keyword>
<dbReference type="GO" id="GO:0005509">
    <property type="term" value="F:calcium ion binding"/>
    <property type="evidence" value="ECO:0007669"/>
    <property type="project" value="InterPro"/>
</dbReference>
<organism evidence="23">
    <name type="scientific">Magallana gigas</name>
    <name type="common">Pacific oyster</name>
    <name type="synonym">Crassostrea gigas</name>
    <dbReference type="NCBI Taxonomy" id="29159"/>
    <lineage>
        <taxon>Eukaryota</taxon>
        <taxon>Metazoa</taxon>
        <taxon>Spiralia</taxon>
        <taxon>Lophotrochozoa</taxon>
        <taxon>Mollusca</taxon>
        <taxon>Bivalvia</taxon>
        <taxon>Autobranchia</taxon>
        <taxon>Pteriomorphia</taxon>
        <taxon>Ostreida</taxon>
        <taxon>Ostreoidea</taxon>
        <taxon>Ostreidae</taxon>
        <taxon>Magallana</taxon>
    </lineage>
</organism>
<accession>K1PYL1</accession>
<dbReference type="Pfam" id="PF07645">
    <property type="entry name" value="EGF_CA"/>
    <property type="match status" value="6"/>
</dbReference>
<feature type="disulfide bond" evidence="14">
    <location>
        <begin position="188"/>
        <end position="197"/>
    </location>
</feature>
<dbReference type="PROSITE" id="PS50024">
    <property type="entry name" value="SEA"/>
    <property type="match status" value="1"/>
</dbReference>
<dbReference type="CDD" id="cd00054">
    <property type="entry name" value="EGF_CA"/>
    <property type="match status" value="5"/>
</dbReference>
<dbReference type="InterPro" id="IPR001881">
    <property type="entry name" value="EGF-like_Ca-bd_dom"/>
</dbReference>
<dbReference type="SUPFAM" id="SSF48726">
    <property type="entry name" value="Immunoglobulin"/>
    <property type="match status" value="2"/>
</dbReference>
<keyword evidence="3 14" id="KW-0245">EGF-like domain</keyword>
<feature type="domain" description="Ig-like" evidence="22">
    <location>
        <begin position="781"/>
        <end position="896"/>
    </location>
</feature>
<evidence type="ECO:0000256" key="17">
    <source>
        <dbReference type="SAM" id="SignalP"/>
    </source>
</evidence>
<dbReference type="FunFam" id="2.10.25.10:FF:000005">
    <property type="entry name" value="Fibrillin 2"/>
    <property type="match status" value="1"/>
</dbReference>
<dbReference type="InterPro" id="IPR009030">
    <property type="entry name" value="Growth_fac_rcpt_cys_sf"/>
</dbReference>
<evidence type="ECO:0000256" key="6">
    <source>
        <dbReference type="ARBA" id="ARBA00022737"/>
    </source>
</evidence>
<keyword evidence="8" id="KW-0297">G-protein coupled receptor</keyword>
<dbReference type="PANTHER" id="PTHR24039">
    <property type="entry name" value="FIBRILLIN-RELATED"/>
    <property type="match status" value="1"/>
</dbReference>
<evidence type="ECO:0000256" key="10">
    <source>
        <dbReference type="ARBA" id="ARBA00023157"/>
    </source>
</evidence>
<dbReference type="InterPro" id="IPR017981">
    <property type="entry name" value="GPCR_2-like_7TM"/>
</dbReference>
<feature type="compositionally biased region" description="Polar residues" evidence="15">
    <location>
        <begin position="85"/>
        <end position="101"/>
    </location>
</feature>
<dbReference type="SUPFAM" id="SSF111418">
    <property type="entry name" value="Hormone receptor domain"/>
    <property type="match status" value="1"/>
</dbReference>
<dbReference type="Gene3D" id="2.60.40.10">
    <property type="entry name" value="Immunoglobulins"/>
    <property type="match status" value="2"/>
</dbReference>
<dbReference type="InterPro" id="IPR013783">
    <property type="entry name" value="Ig-like_fold"/>
</dbReference>
<dbReference type="SMART" id="SM00008">
    <property type="entry name" value="HormR"/>
    <property type="match status" value="1"/>
</dbReference>
<feature type="domain" description="EGF-like" evidence="19">
    <location>
        <begin position="595"/>
        <end position="632"/>
    </location>
</feature>
<dbReference type="PROSITE" id="PS50227">
    <property type="entry name" value="G_PROTEIN_RECEP_F2_3"/>
    <property type="match status" value="1"/>
</dbReference>
<keyword evidence="7 16" id="KW-1133">Transmembrane helix</keyword>
<keyword evidence="12" id="KW-0325">Glycoprotein</keyword>
<dbReference type="InterPro" id="IPR003599">
    <property type="entry name" value="Ig_sub"/>
</dbReference>
<comment type="similarity">
    <text evidence="2">Belongs to the G-protein coupled receptor 2 family. Adhesion G-protein coupled receptor (ADGR) subfamily.</text>
</comment>
<dbReference type="Pfam" id="PF00002">
    <property type="entry name" value="7tm_2"/>
    <property type="match status" value="1"/>
</dbReference>
<dbReference type="InterPro" id="IPR036445">
    <property type="entry name" value="GPCR_2_extracell_dom_sf"/>
</dbReference>
<comment type="subcellular location">
    <subcellularLocation>
        <location evidence="1">Membrane</location>
        <topology evidence="1">Multi-pass membrane protein</topology>
    </subcellularLocation>
</comment>
<feature type="disulfide bond" evidence="14">
    <location>
        <begin position="599"/>
        <end position="609"/>
    </location>
</feature>
<feature type="region of interest" description="Disordered" evidence="15">
    <location>
        <begin position="1495"/>
        <end position="1544"/>
    </location>
</feature>
<evidence type="ECO:0000259" key="18">
    <source>
        <dbReference type="PROSITE" id="PS50024"/>
    </source>
</evidence>
<evidence type="ECO:0000313" key="23">
    <source>
        <dbReference type="EMBL" id="EKC21600.1"/>
    </source>
</evidence>
<evidence type="ECO:0000256" key="8">
    <source>
        <dbReference type="ARBA" id="ARBA00023040"/>
    </source>
</evidence>
<evidence type="ECO:0000256" key="14">
    <source>
        <dbReference type="PROSITE-ProRule" id="PRU00076"/>
    </source>
</evidence>
<evidence type="ECO:0000256" key="9">
    <source>
        <dbReference type="ARBA" id="ARBA00023136"/>
    </source>
</evidence>
<feature type="region of interest" description="Disordered" evidence="15">
    <location>
        <begin position="1571"/>
        <end position="1593"/>
    </location>
</feature>
<evidence type="ECO:0000259" key="22">
    <source>
        <dbReference type="PROSITE" id="PS50835"/>
    </source>
</evidence>
<keyword evidence="9 16" id="KW-0472">Membrane</keyword>
<dbReference type="InterPro" id="IPR017983">
    <property type="entry name" value="GPCR_2_secretin-like_CS"/>
</dbReference>
<feature type="compositionally biased region" description="Polar residues" evidence="15">
    <location>
        <begin position="69"/>
        <end position="78"/>
    </location>
</feature>
<dbReference type="SMART" id="SM00409">
    <property type="entry name" value="IG"/>
    <property type="match status" value="2"/>
</dbReference>
<feature type="domain" description="EGF-like" evidence="19">
    <location>
        <begin position="429"/>
        <end position="470"/>
    </location>
</feature>
<dbReference type="InterPro" id="IPR001879">
    <property type="entry name" value="GPCR_2_extracellular_dom"/>
</dbReference>
<dbReference type="SUPFAM" id="SSF57184">
    <property type="entry name" value="Growth factor receptor domain"/>
    <property type="match status" value="2"/>
</dbReference>
<evidence type="ECO:0000256" key="16">
    <source>
        <dbReference type="SAM" id="Phobius"/>
    </source>
</evidence>
<dbReference type="Gene3D" id="3.30.70.960">
    <property type="entry name" value="SEA domain"/>
    <property type="match status" value="1"/>
</dbReference>
<dbReference type="InterPro" id="IPR000152">
    <property type="entry name" value="EGF-type_Asp/Asn_hydroxyl_site"/>
</dbReference>
<feature type="transmembrane region" description="Helical" evidence="16">
    <location>
        <begin position="804"/>
        <end position="825"/>
    </location>
</feature>
<evidence type="ECO:0000259" key="19">
    <source>
        <dbReference type="PROSITE" id="PS50026"/>
    </source>
</evidence>
<feature type="chain" id="PRO_5043803038" evidence="17">
    <location>
        <begin position="24"/>
        <end position="1632"/>
    </location>
</feature>
<dbReference type="PROSITE" id="PS00650">
    <property type="entry name" value="G_PROTEIN_RECEP_F2_2"/>
    <property type="match status" value="1"/>
</dbReference>
<feature type="transmembrane region" description="Helical" evidence="16">
    <location>
        <begin position="1381"/>
        <end position="1408"/>
    </location>
</feature>
<dbReference type="Gene3D" id="1.20.1070.10">
    <property type="entry name" value="Rhodopsin 7-helix transmembrane proteins"/>
    <property type="match status" value="1"/>
</dbReference>
<name>K1PYL1_MAGGI</name>
<dbReference type="GO" id="GO:0007166">
    <property type="term" value="P:cell surface receptor signaling pathway"/>
    <property type="evidence" value="ECO:0007669"/>
    <property type="project" value="InterPro"/>
</dbReference>
<dbReference type="PROSITE" id="PS50026">
    <property type="entry name" value="EGF_3"/>
    <property type="match status" value="4"/>
</dbReference>
<dbReference type="Pfam" id="PF01390">
    <property type="entry name" value="SEA"/>
    <property type="match status" value="1"/>
</dbReference>
<dbReference type="PROSITE" id="PS50835">
    <property type="entry name" value="IG_LIKE"/>
    <property type="match status" value="2"/>
</dbReference>
<dbReference type="EMBL" id="JH817569">
    <property type="protein sequence ID" value="EKC21600.1"/>
    <property type="molecule type" value="Genomic_DNA"/>
</dbReference>
<dbReference type="InterPro" id="IPR018097">
    <property type="entry name" value="EGF_Ca-bd_CS"/>
</dbReference>
<evidence type="ECO:0000256" key="13">
    <source>
        <dbReference type="ARBA" id="ARBA00023224"/>
    </source>
</evidence>
<feature type="domain" description="G-protein coupled receptors family 2 profile 1" evidence="20">
    <location>
        <begin position="986"/>
        <end position="1056"/>
    </location>
</feature>
<keyword evidence="4 16" id="KW-0812">Transmembrane</keyword>
<feature type="transmembrane region" description="Helical" evidence="16">
    <location>
        <begin position="1453"/>
        <end position="1476"/>
    </location>
</feature>
<dbReference type="CDD" id="cd15040">
    <property type="entry name" value="7tmB2_Adhesion"/>
    <property type="match status" value="1"/>
</dbReference>
<dbReference type="SUPFAM" id="SSF82671">
    <property type="entry name" value="SEA domain"/>
    <property type="match status" value="1"/>
</dbReference>
<dbReference type="InterPro" id="IPR036364">
    <property type="entry name" value="SEA_dom_sf"/>
</dbReference>
<feature type="domain" description="G-protein coupled receptors family 2 profile 2" evidence="21">
    <location>
        <begin position="1289"/>
        <end position="1477"/>
    </location>
</feature>
<dbReference type="InterPro" id="IPR049883">
    <property type="entry name" value="NOTCH1_EGF-like"/>
</dbReference>
<feature type="compositionally biased region" description="Polar residues" evidence="15">
    <location>
        <begin position="1507"/>
        <end position="1516"/>
    </location>
</feature>
<keyword evidence="13" id="KW-0807">Transducer</keyword>
<dbReference type="SUPFAM" id="SSF57196">
    <property type="entry name" value="EGF/Laminin"/>
    <property type="match status" value="1"/>
</dbReference>
<evidence type="ECO:0000256" key="7">
    <source>
        <dbReference type="ARBA" id="ARBA00022989"/>
    </source>
</evidence>
<dbReference type="InterPro" id="IPR007110">
    <property type="entry name" value="Ig-like_dom"/>
</dbReference>
<dbReference type="PROSITE" id="PS01187">
    <property type="entry name" value="EGF_CA"/>
    <property type="match status" value="2"/>
</dbReference>
<protein>
    <submittedName>
        <fullName evidence="23">Matrilin-2</fullName>
    </submittedName>
</protein>
<feature type="domain" description="SEA" evidence="18">
    <location>
        <begin position="682"/>
        <end position="791"/>
    </location>
</feature>
<gene>
    <name evidence="23" type="ORF">CGI_10003637</name>
</gene>
<comment type="caution">
    <text evidence="14">Lacks conserved residue(s) required for the propagation of feature annotation.</text>
</comment>
<feature type="transmembrane region" description="Helical" evidence="16">
    <location>
        <begin position="1429"/>
        <end position="1447"/>
    </location>
</feature>
<keyword evidence="5 17" id="KW-0732">Signal</keyword>
<evidence type="ECO:0000256" key="11">
    <source>
        <dbReference type="ARBA" id="ARBA00023170"/>
    </source>
</evidence>
<dbReference type="InterPro" id="IPR000742">
    <property type="entry name" value="EGF"/>
</dbReference>
<evidence type="ECO:0000259" key="21">
    <source>
        <dbReference type="PROSITE" id="PS50261"/>
    </source>
</evidence>
<evidence type="ECO:0000256" key="5">
    <source>
        <dbReference type="ARBA" id="ARBA00022729"/>
    </source>
</evidence>
<dbReference type="InterPro" id="IPR036179">
    <property type="entry name" value="Ig-like_dom_sf"/>
</dbReference>
<dbReference type="GO" id="GO:0004930">
    <property type="term" value="F:G protein-coupled receptor activity"/>
    <property type="evidence" value="ECO:0007669"/>
    <property type="project" value="UniProtKB-KW"/>
</dbReference>
<evidence type="ECO:0000256" key="15">
    <source>
        <dbReference type="SAM" id="MobiDB-lite"/>
    </source>
</evidence>
<dbReference type="PRINTS" id="PR00249">
    <property type="entry name" value="GPCRSECRETIN"/>
</dbReference>
<feature type="domain" description="Ig-like" evidence="22">
    <location>
        <begin position="898"/>
        <end position="992"/>
    </location>
</feature>
<dbReference type="FunFam" id="2.10.25.10:FF:000240">
    <property type="entry name" value="Vitamin K-dependent protein S"/>
    <property type="match status" value="1"/>
</dbReference>
<dbReference type="SMART" id="SM00181">
    <property type="entry name" value="EGF"/>
    <property type="match status" value="10"/>
</dbReference>
<keyword evidence="6" id="KW-0677">Repeat</keyword>
<keyword evidence="10 14" id="KW-1015">Disulfide bond</keyword>
<evidence type="ECO:0000256" key="3">
    <source>
        <dbReference type="ARBA" id="ARBA00022536"/>
    </source>
</evidence>
<dbReference type="PROSITE" id="PS00010">
    <property type="entry name" value="ASX_HYDROXYL"/>
    <property type="match status" value="4"/>
</dbReference>
<dbReference type="Gene3D" id="4.10.1240.10">
    <property type="entry name" value="GPCR, family 2, extracellular hormone receptor domain"/>
    <property type="match status" value="1"/>
</dbReference>
<dbReference type="FunFam" id="1.20.1070.10:FF:000058">
    <property type="entry name" value="Adhesion G protein-coupled receptor F5"/>
    <property type="match status" value="1"/>
</dbReference>
<feature type="signal peptide" evidence="17">
    <location>
        <begin position="1"/>
        <end position="23"/>
    </location>
</feature>